<dbReference type="OrthoDB" id="191601at2759"/>
<dbReference type="Pfam" id="PF05742">
    <property type="entry name" value="TANGO2"/>
    <property type="match status" value="1"/>
</dbReference>
<dbReference type="InParanoid" id="A0A1C7NGF9"/>
<comment type="caution">
    <text evidence="1">The sequence shown here is derived from an EMBL/GenBank/DDBJ whole genome shotgun (WGS) entry which is preliminary data.</text>
</comment>
<dbReference type="PANTHER" id="PTHR17985">
    <property type="entry name" value="SER/THR-RICH PROTEIN T10 IN DGCR REGION"/>
    <property type="match status" value="1"/>
</dbReference>
<dbReference type="PANTHER" id="PTHR17985:SF8">
    <property type="entry name" value="TRANSPORT AND GOLGI ORGANIZATION PROTEIN 2 HOMOLOG"/>
    <property type="match status" value="1"/>
</dbReference>
<organism evidence="1 2">
    <name type="scientific">Choanephora cucurbitarum</name>
    <dbReference type="NCBI Taxonomy" id="101091"/>
    <lineage>
        <taxon>Eukaryota</taxon>
        <taxon>Fungi</taxon>
        <taxon>Fungi incertae sedis</taxon>
        <taxon>Mucoromycota</taxon>
        <taxon>Mucoromycotina</taxon>
        <taxon>Mucoromycetes</taxon>
        <taxon>Mucorales</taxon>
        <taxon>Mucorineae</taxon>
        <taxon>Choanephoraceae</taxon>
        <taxon>Choanephoroideae</taxon>
        <taxon>Choanephora</taxon>
    </lineage>
</organism>
<sequence length="281" mass="32572">MCILFWTVDNHPKYRFLFASNRDEFMKRPTTRAHFWESPHQHILAGTDLEVLLTDPSLKNGTWLGITRSGRFAALTNFREQQKHPSSLSRGLLVRDFLQSDKDINVTIDNLQQQSQLYNGFNLVCFDFSQPSTAMAYMTNRKDQPSIHLKPKEIYGLSNSILTEPWPKVEEGKVKLADILQHQDESSLIQALFDLLSTTEPMSNTEDANQILCDLQKRIYIPQFDWPEYLGLKEPTYGTRTSNVILIDHDNHVTFIERSWLDQGAFDDITFQFDIEPSKLK</sequence>
<keyword evidence="2" id="KW-1185">Reference proteome</keyword>
<dbReference type="STRING" id="101091.A0A1C7NGF9"/>
<dbReference type="GO" id="GO:0005794">
    <property type="term" value="C:Golgi apparatus"/>
    <property type="evidence" value="ECO:0007669"/>
    <property type="project" value="TreeGrafter"/>
</dbReference>
<dbReference type="GO" id="GO:0007030">
    <property type="term" value="P:Golgi organization"/>
    <property type="evidence" value="ECO:0007669"/>
    <property type="project" value="TreeGrafter"/>
</dbReference>
<evidence type="ECO:0000313" key="1">
    <source>
        <dbReference type="EMBL" id="OBZ86454.1"/>
    </source>
</evidence>
<proteinExistence type="predicted"/>
<gene>
    <name evidence="1" type="primary">TANGO2</name>
    <name evidence="1" type="ORF">A0J61_05497</name>
</gene>
<accession>A0A1C7NGF9</accession>
<dbReference type="Proteomes" id="UP000093000">
    <property type="component" value="Unassembled WGS sequence"/>
</dbReference>
<evidence type="ECO:0000313" key="2">
    <source>
        <dbReference type="Proteomes" id="UP000093000"/>
    </source>
</evidence>
<dbReference type="EMBL" id="LUGH01000297">
    <property type="protein sequence ID" value="OBZ86454.1"/>
    <property type="molecule type" value="Genomic_DNA"/>
</dbReference>
<dbReference type="GO" id="GO:0009306">
    <property type="term" value="P:protein secretion"/>
    <property type="evidence" value="ECO:0007669"/>
    <property type="project" value="TreeGrafter"/>
</dbReference>
<dbReference type="AlphaFoldDB" id="A0A1C7NGF9"/>
<name>A0A1C7NGF9_9FUNG</name>
<protein>
    <submittedName>
        <fullName evidence="1">Transport and Golgi organization protein 2</fullName>
    </submittedName>
</protein>
<dbReference type="InterPro" id="IPR008551">
    <property type="entry name" value="TANGO2"/>
</dbReference>
<reference evidence="1 2" key="1">
    <citation type="submission" date="2016-03" db="EMBL/GenBank/DDBJ databases">
        <title>Choanephora cucurbitarum.</title>
        <authorList>
            <person name="Min B."/>
            <person name="Park H."/>
            <person name="Park J.-H."/>
            <person name="Shin H.-D."/>
            <person name="Choi I.-G."/>
        </authorList>
    </citation>
    <scope>NUCLEOTIDE SEQUENCE [LARGE SCALE GENOMIC DNA]</scope>
    <source>
        <strain evidence="1 2">KUS-F28377</strain>
    </source>
</reference>